<dbReference type="PROSITE" id="PS00061">
    <property type="entry name" value="ADH_SHORT"/>
    <property type="match status" value="1"/>
</dbReference>
<dbReference type="PANTHER" id="PTHR43477:SF1">
    <property type="entry name" value="DIHYDROANTICAPSIN 7-DEHYDROGENASE"/>
    <property type="match status" value="1"/>
</dbReference>
<dbReference type="AlphaFoldDB" id="A0A1H5Q3L2"/>
<dbReference type="InterPro" id="IPR020904">
    <property type="entry name" value="Sc_DH/Rdtase_CS"/>
</dbReference>
<dbReference type="Pfam" id="PF13561">
    <property type="entry name" value="adh_short_C2"/>
    <property type="match status" value="1"/>
</dbReference>
<dbReference type="EMBL" id="FNUJ01000001">
    <property type="protein sequence ID" value="SEF20683.1"/>
    <property type="molecule type" value="Genomic_DNA"/>
</dbReference>
<dbReference type="PRINTS" id="PR00081">
    <property type="entry name" value="GDHRDH"/>
</dbReference>
<dbReference type="SUPFAM" id="SSF51735">
    <property type="entry name" value="NAD(P)-binding Rossmann-fold domains"/>
    <property type="match status" value="1"/>
</dbReference>
<comment type="similarity">
    <text evidence="1">Belongs to the short-chain dehydrogenases/reductases (SDR) family.</text>
</comment>
<evidence type="ECO:0000313" key="4">
    <source>
        <dbReference type="EMBL" id="SEF20683.1"/>
    </source>
</evidence>
<dbReference type="CDD" id="cd05233">
    <property type="entry name" value="SDR_c"/>
    <property type="match status" value="1"/>
</dbReference>
<evidence type="ECO:0000256" key="1">
    <source>
        <dbReference type="ARBA" id="ARBA00006484"/>
    </source>
</evidence>
<reference evidence="5" key="1">
    <citation type="submission" date="2016-10" db="EMBL/GenBank/DDBJ databases">
        <authorList>
            <person name="Varghese N."/>
            <person name="Submissions S."/>
        </authorList>
    </citation>
    <scope>NUCLEOTIDE SEQUENCE [LARGE SCALE GENOMIC DNA]</scope>
    <source>
        <strain evidence="5">DSM 44654</strain>
    </source>
</reference>
<dbReference type="Gene3D" id="3.40.50.720">
    <property type="entry name" value="NAD(P)-binding Rossmann-like Domain"/>
    <property type="match status" value="1"/>
</dbReference>
<keyword evidence="2" id="KW-0560">Oxidoreductase</keyword>
<dbReference type="InterPro" id="IPR051122">
    <property type="entry name" value="SDR_DHRS6-like"/>
</dbReference>
<keyword evidence="5" id="KW-1185">Reference proteome</keyword>
<dbReference type="PANTHER" id="PTHR43477">
    <property type="entry name" value="DIHYDROANTICAPSIN 7-DEHYDROGENASE"/>
    <property type="match status" value="1"/>
</dbReference>
<evidence type="ECO:0000313" key="5">
    <source>
        <dbReference type="Proteomes" id="UP000198878"/>
    </source>
</evidence>
<gene>
    <name evidence="4" type="ORF">SAMN05421837_101480</name>
</gene>
<dbReference type="FunFam" id="3.40.50.720:FF:000084">
    <property type="entry name" value="Short-chain dehydrogenase reductase"/>
    <property type="match status" value="1"/>
</dbReference>
<dbReference type="Proteomes" id="UP000198878">
    <property type="component" value="Unassembled WGS sequence"/>
</dbReference>
<evidence type="ECO:0000259" key="3">
    <source>
        <dbReference type="SMART" id="SM00822"/>
    </source>
</evidence>
<evidence type="ECO:0000256" key="2">
    <source>
        <dbReference type="ARBA" id="ARBA00023002"/>
    </source>
</evidence>
<sequence length="271" mass="29209">MRRRYGGMRNGTWTWRRTRQLTRVMNAYEGKNVVITGGSSGLGLAAAELLVDRGARVLITGRDEEKLESARRRLGERATAVRSDSASMADIEELARLVRAEFDAVDAVFVNAGVTAFAPFESTPEAQYDELFAVNTKGPYFTVQKLAPLLREGAGVVLTTSVANRKGLDMISVYAATKAALRSMTRSLARELLPRRVRVNAVSPGPIDTGILGATLPPDAADRMKTEMEAQNPMQRFGEPAEVAAAVAYLAFEATFTTGAEIPVDGGAAQL</sequence>
<dbReference type="PRINTS" id="PR00080">
    <property type="entry name" value="SDRFAMILY"/>
</dbReference>
<organism evidence="4 5">
    <name type="scientific">Amycolatopsis pretoriensis</name>
    <dbReference type="NCBI Taxonomy" id="218821"/>
    <lineage>
        <taxon>Bacteria</taxon>
        <taxon>Bacillati</taxon>
        <taxon>Actinomycetota</taxon>
        <taxon>Actinomycetes</taxon>
        <taxon>Pseudonocardiales</taxon>
        <taxon>Pseudonocardiaceae</taxon>
        <taxon>Amycolatopsis</taxon>
    </lineage>
</organism>
<dbReference type="STRING" id="218821.SAMN05421837_101480"/>
<dbReference type="InterPro" id="IPR057326">
    <property type="entry name" value="KR_dom"/>
</dbReference>
<accession>A0A1H5Q3L2</accession>
<name>A0A1H5Q3L2_9PSEU</name>
<proteinExistence type="inferred from homology"/>
<dbReference type="GO" id="GO:0016491">
    <property type="term" value="F:oxidoreductase activity"/>
    <property type="evidence" value="ECO:0007669"/>
    <property type="project" value="UniProtKB-KW"/>
</dbReference>
<dbReference type="InterPro" id="IPR002347">
    <property type="entry name" value="SDR_fam"/>
</dbReference>
<feature type="domain" description="Ketoreductase" evidence="3">
    <location>
        <begin position="31"/>
        <end position="205"/>
    </location>
</feature>
<dbReference type="SMART" id="SM00822">
    <property type="entry name" value="PKS_KR"/>
    <property type="match status" value="1"/>
</dbReference>
<dbReference type="InterPro" id="IPR036291">
    <property type="entry name" value="NAD(P)-bd_dom_sf"/>
</dbReference>
<protein>
    <submittedName>
        <fullName evidence="4">NAD(P)-dependent dehydrogenase, short-chain alcohol dehydrogenase family</fullName>
    </submittedName>
</protein>